<feature type="chain" id="PRO_5009915355" description="Metallo-beta-lactamase domain-containing protein 1" evidence="7">
    <location>
        <begin position="18"/>
        <end position="204"/>
    </location>
</feature>
<dbReference type="AlphaFoldDB" id="A0A1M5YUR9"/>
<keyword evidence="7" id="KW-0732">Signal</keyword>
<feature type="signal peptide" evidence="7">
    <location>
        <begin position="1"/>
        <end position="17"/>
    </location>
</feature>
<dbReference type="RefSeq" id="WP_067660006.1">
    <property type="nucleotide sequence ID" value="NZ_FQXG01000008.1"/>
</dbReference>
<sequence length="204" mass="22703">MSRWFALLMLLPGSALCATLDVLHFGYADPQQGRVGSTISLIRAGDQIIVADPGMSREEAWFQVLDDMMGLGVTPEQVTQVFISHHHPDHLTRVGVFPNAELVDYQAIYHHDGLRPHEDNYQLAPGVTLVRTPGHTAEDASLLVETEQGVFLLTHMWWSEQGPEIDPLAEDQAQLEQSRQALIDRVDWIVPGHGAPYPNPAKSR</sequence>
<accession>A0A1M5YUR9</accession>
<feature type="domain" description="Metallo-beta-lactamase" evidence="8">
    <location>
        <begin position="36"/>
        <end position="193"/>
    </location>
</feature>
<dbReference type="Pfam" id="PF00753">
    <property type="entry name" value="Lactamase_B"/>
    <property type="match status" value="1"/>
</dbReference>
<dbReference type="InterPro" id="IPR036866">
    <property type="entry name" value="RibonucZ/Hydroxyglut_hydro"/>
</dbReference>
<evidence type="ECO:0000256" key="4">
    <source>
        <dbReference type="ARBA" id="ARBA00032988"/>
    </source>
</evidence>
<dbReference type="InterPro" id="IPR001279">
    <property type="entry name" value="Metallo-B-lactamas"/>
</dbReference>
<dbReference type="Proteomes" id="UP000184268">
    <property type="component" value="Unassembled WGS sequence"/>
</dbReference>
<dbReference type="STRING" id="299255.SAMN02745129_4418"/>
<evidence type="ECO:0000313" key="9">
    <source>
        <dbReference type="EMBL" id="SHI15313.1"/>
    </source>
</evidence>
<dbReference type="OrthoDB" id="420651at2"/>
<evidence type="ECO:0000256" key="7">
    <source>
        <dbReference type="SAM" id="SignalP"/>
    </source>
</evidence>
<proteinExistence type="predicted"/>
<dbReference type="PANTHER" id="PTHR23200">
    <property type="entry name" value="METALLO-BETA-LACTAMASE DOMAIN-CONTAINING PROTEIN 1"/>
    <property type="match status" value="1"/>
</dbReference>
<dbReference type="EMBL" id="FQXG01000008">
    <property type="protein sequence ID" value="SHI15313.1"/>
    <property type="molecule type" value="Genomic_DNA"/>
</dbReference>
<comment type="function">
    <text evidence="6">Endoribonuclease that catalyzes the hydrolysis of histone-coding pre-mRNA 3'-end. Involved in histone pre-mRNA processing during the S-phase of the cell cycle, which is required for entering/progressing through S-phase. Cleaves histone pre-mRNA at a major and a minor cleavage site after the 5'-ACCCA-3' and the 5'-ACCCACA-3' sequence, respectively, and located downstream of the stem-loop. May require the presence of the HDE element located at the histone pre-RNA 3'-end to avoid non-specific cleavage.</text>
</comment>
<evidence type="ECO:0000256" key="2">
    <source>
        <dbReference type="ARBA" id="ARBA00011738"/>
    </source>
</evidence>
<reference evidence="9 10" key="1">
    <citation type="submission" date="2016-11" db="EMBL/GenBank/DDBJ databases">
        <authorList>
            <person name="Jaros S."/>
            <person name="Januszkiewicz K."/>
            <person name="Wedrychowicz H."/>
        </authorList>
    </citation>
    <scope>NUCLEOTIDE SEQUENCE [LARGE SCALE GENOMIC DNA]</scope>
    <source>
        <strain evidence="9 10">DSM 16917</strain>
    </source>
</reference>
<evidence type="ECO:0000256" key="3">
    <source>
        <dbReference type="ARBA" id="ARBA00014856"/>
    </source>
</evidence>
<dbReference type="CDD" id="cd07711">
    <property type="entry name" value="MBLAC1-like_MBL-fold"/>
    <property type="match status" value="1"/>
</dbReference>
<evidence type="ECO:0000256" key="6">
    <source>
        <dbReference type="ARBA" id="ARBA00045869"/>
    </source>
</evidence>
<organism evidence="9 10">
    <name type="scientific">Ferrimonas marina</name>
    <dbReference type="NCBI Taxonomy" id="299255"/>
    <lineage>
        <taxon>Bacteria</taxon>
        <taxon>Pseudomonadati</taxon>
        <taxon>Pseudomonadota</taxon>
        <taxon>Gammaproteobacteria</taxon>
        <taxon>Alteromonadales</taxon>
        <taxon>Ferrimonadaceae</taxon>
        <taxon>Ferrimonas</taxon>
    </lineage>
</organism>
<evidence type="ECO:0000256" key="5">
    <source>
        <dbReference type="ARBA" id="ARBA00044690"/>
    </source>
</evidence>
<comment type="catalytic activity">
    <reaction evidence="5">
        <text>a ribonucleotidyl-ribonucleotide-RNA + H2O = a 3'-end ribonucleotide-RNA + a 5'-end 5'-phospho-ribonucleoside-RNA + H(+)</text>
        <dbReference type="Rhea" id="RHEA:68096"/>
        <dbReference type="Rhea" id="RHEA-COMP:15179"/>
        <dbReference type="Rhea" id="RHEA-COMP:17355"/>
        <dbReference type="Rhea" id="RHEA-COMP:17428"/>
        <dbReference type="ChEBI" id="CHEBI:15377"/>
        <dbReference type="ChEBI" id="CHEBI:15378"/>
        <dbReference type="ChEBI" id="CHEBI:74896"/>
        <dbReference type="ChEBI" id="CHEBI:138282"/>
        <dbReference type="ChEBI" id="CHEBI:173118"/>
    </reaction>
    <physiologicalReaction direction="left-to-right" evidence="5">
        <dbReference type="Rhea" id="RHEA:68097"/>
    </physiologicalReaction>
</comment>
<name>A0A1M5YUR9_9GAMM</name>
<evidence type="ECO:0000313" key="10">
    <source>
        <dbReference type="Proteomes" id="UP000184268"/>
    </source>
</evidence>
<protein>
    <recommendedName>
        <fullName evidence="3">Metallo-beta-lactamase domain-containing protein 1</fullName>
    </recommendedName>
    <alternativeName>
        <fullName evidence="4">Endoribonuclease MBLAC1</fullName>
    </alternativeName>
</protein>
<dbReference type="PANTHER" id="PTHR23200:SF48">
    <property type="entry name" value="METALLO-BETA-LACTAMASE DOMAIN-CONTAINING PROTEIN 1"/>
    <property type="match status" value="1"/>
</dbReference>
<comment type="subunit">
    <text evidence="2">Homodimer.</text>
</comment>
<gene>
    <name evidence="9" type="ORF">SAMN02745129_4418</name>
</gene>
<dbReference type="GO" id="GO:0005829">
    <property type="term" value="C:cytosol"/>
    <property type="evidence" value="ECO:0007669"/>
    <property type="project" value="UniProtKB-SubCell"/>
</dbReference>
<evidence type="ECO:0000259" key="8">
    <source>
        <dbReference type="SMART" id="SM00849"/>
    </source>
</evidence>
<dbReference type="SUPFAM" id="SSF56281">
    <property type="entry name" value="Metallo-hydrolase/oxidoreductase"/>
    <property type="match status" value="1"/>
</dbReference>
<keyword evidence="10" id="KW-1185">Reference proteome</keyword>
<comment type="subcellular location">
    <subcellularLocation>
        <location evidence="1">Cytoplasm</location>
        <location evidence="1">Cytosol</location>
    </subcellularLocation>
</comment>
<dbReference type="InterPro" id="IPR039344">
    <property type="entry name" value="MBLAC1"/>
</dbReference>
<evidence type="ECO:0000256" key="1">
    <source>
        <dbReference type="ARBA" id="ARBA00004514"/>
    </source>
</evidence>
<dbReference type="Gene3D" id="3.60.15.10">
    <property type="entry name" value="Ribonuclease Z/Hydroxyacylglutathione hydrolase-like"/>
    <property type="match status" value="1"/>
</dbReference>
<dbReference type="SMART" id="SM00849">
    <property type="entry name" value="Lactamase_B"/>
    <property type="match status" value="1"/>
</dbReference>